<reference evidence="5" key="1">
    <citation type="submission" date="2021-05" db="EMBL/GenBank/DDBJ databases">
        <title>Complete genome sequence of the cellulolytic planctomycete Telmatocola sphagniphila SP2T and characterization of the first cellulase from planctomycetes.</title>
        <authorList>
            <person name="Rakitin A.L."/>
            <person name="Beletsky A.V."/>
            <person name="Naumoff D.G."/>
            <person name="Kulichevskaya I.S."/>
            <person name="Mardanov A.V."/>
            <person name="Ravin N.V."/>
            <person name="Dedysh S.N."/>
        </authorList>
    </citation>
    <scope>NUCLEOTIDE SEQUENCE</scope>
    <source>
        <strain evidence="5">SP2T</strain>
    </source>
</reference>
<evidence type="ECO:0000256" key="2">
    <source>
        <dbReference type="SAM" id="MobiDB-lite"/>
    </source>
</evidence>
<dbReference type="InterPro" id="IPR036034">
    <property type="entry name" value="PDZ_sf"/>
</dbReference>
<dbReference type="Pfam" id="PF13365">
    <property type="entry name" value="Trypsin_2"/>
    <property type="match status" value="1"/>
</dbReference>
<protein>
    <submittedName>
        <fullName evidence="5">PDZ domain-containing protein</fullName>
    </submittedName>
</protein>
<evidence type="ECO:0000313" key="6">
    <source>
        <dbReference type="Proteomes" id="UP000676194"/>
    </source>
</evidence>
<evidence type="ECO:0000313" key="5">
    <source>
        <dbReference type="EMBL" id="QVL31809.1"/>
    </source>
</evidence>
<feature type="signal peptide" evidence="3">
    <location>
        <begin position="1"/>
        <end position="26"/>
    </location>
</feature>
<dbReference type="PANTHER" id="PTHR22939">
    <property type="entry name" value="SERINE PROTEASE FAMILY S1C HTRA-RELATED"/>
    <property type="match status" value="1"/>
</dbReference>
<dbReference type="Gene3D" id="2.30.42.10">
    <property type="match status" value="1"/>
</dbReference>
<dbReference type="InterPro" id="IPR009003">
    <property type="entry name" value="Peptidase_S1_PA"/>
</dbReference>
<name>A0A8E6B5T5_9BACT</name>
<evidence type="ECO:0000256" key="1">
    <source>
        <dbReference type="ARBA" id="ARBA00010541"/>
    </source>
</evidence>
<dbReference type="SMART" id="SM00228">
    <property type="entry name" value="PDZ"/>
    <property type="match status" value="1"/>
</dbReference>
<dbReference type="EMBL" id="CP074694">
    <property type="protein sequence ID" value="QVL31809.1"/>
    <property type="molecule type" value="Genomic_DNA"/>
</dbReference>
<dbReference type="Pfam" id="PF13180">
    <property type="entry name" value="PDZ_2"/>
    <property type="match status" value="1"/>
</dbReference>
<organism evidence="5 6">
    <name type="scientific">Telmatocola sphagniphila</name>
    <dbReference type="NCBI Taxonomy" id="1123043"/>
    <lineage>
        <taxon>Bacteria</taxon>
        <taxon>Pseudomonadati</taxon>
        <taxon>Planctomycetota</taxon>
        <taxon>Planctomycetia</taxon>
        <taxon>Gemmatales</taxon>
        <taxon>Gemmataceae</taxon>
    </lineage>
</organism>
<evidence type="ECO:0000256" key="3">
    <source>
        <dbReference type="SAM" id="SignalP"/>
    </source>
</evidence>
<accession>A0A8E6B5T5</accession>
<dbReference type="PROSITE" id="PS50106">
    <property type="entry name" value="PDZ"/>
    <property type="match status" value="1"/>
</dbReference>
<dbReference type="SUPFAM" id="SSF50156">
    <property type="entry name" value="PDZ domain-like"/>
    <property type="match status" value="1"/>
</dbReference>
<dbReference type="SUPFAM" id="SSF50494">
    <property type="entry name" value="Trypsin-like serine proteases"/>
    <property type="match status" value="1"/>
</dbReference>
<comment type="similarity">
    <text evidence="1">Belongs to the peptidase S1C family.</text>
</comment>
<dbReference type="KEGG" id="tsph:KIH39_23720"/>
<dbReference type="AlphaFoldDB" id="A0A8E6B5T5"/>
<dbReference type="Gene3D" id="2.40.10.10">
    <property type="entry name" value="Trypsin-like serine proteases"/>
    <property type="match status" value="2"/>
</dbReference>
<evidence type="ECO:0000259" key="4">
    <source>
        <dbReference type="PROSITE" id="PS50106"/>
    </source>
</evidence>
<dbReference type="InterPro" id="IPR001478">
    <property type="entry name" value="PDZ"/>
</dbReference>
<sequence>MKFGLNIKSLGAAVLIMGLQPTVAHAQGLQGSTKLSSVNVDLVSSVLTKVKKSVVKVKSNDEFTCMGTVIESDGYILTKASELRGDKISCELPDGRVPTAKIVAKNEVFDLALLKIDVDDLIPVEWTLSNSAGLGSWVASVGPDKKAAAVGVVSVAARDIKLTDLDQVPAVRAAGGYMGILPAENPEGPGVLVQSYGNEKNGPAEKAGLKIDDVIVAINGKPVTKVLEFRETVANYNPNDVITLKVKRSSEELDIQVKLGKRPPIADRSDFQNRMGSTLSDRRTGFPNILQHDSVIKPSDCGAPLVDLDGHVLGINIARAGRTESYAIPSETLLPLLPGLLAGKTVTRQLSIFAVLPSEADLRKQIKESEDNLRELQRSLAIKRQALAQIERDKSDLKKRMEEAKRVKAMEKLEEIPKPSEVKTPAEKKPEEKKK</sequence>
<gene>
    <name evidence="5" type="ORF">KIH39_23720</name>
</gene>
<dbReference type="RefSeq" id="WP_213496121.1">
    <property type="nucleotide sequence ID" value="NZ_CP074694.1"/>
</dbReference>
<dbReference type="PANTHER" id="PTHR22939:SF129">
    <property type="entry name" value="SERINE PROTEASE HTRA2, MITOCHONDRIAL"/>
    <property type="match status" value="1"/>
</dbReference>
<dbReference type="InterPro" id="IPR043504">
    <property type="entry name" value="Peptidase_S1_PA_chymotrypsin"/>
</dbReference>
<keyword evidence="6" id="KW-1185">Reference proteome</keyword>
<feature type="domain" description="PDZ" evidence="4">
    <location>
        <begin position="167"/>
        <end position="250"/>
    </location>
</feature>
<dbReference type="Proteomes" id="UP000676194">
    <property type="component" value="Chromosome"/>
</dbReference>
<proteinExistence type="inferred from homology"/>
<feature type="chain" id="PRO_5034415218" evidence="3">
    <location>
        <begin position="27"/>
        <end position="435"/>
    </location>
</feature>
<keyword evidence="3" id="KW-0732">Signal</keyword>
<feature type="region of interest" description="Disordered" evidence="2">
    <location>
        <begin position="394"/>
        <end position="435"/>
    </location>
</feature>